<comment type="caution">
    <text evidence="1">The sequence shown here is derived from an EMBL/GenBank/DDBJ whole genome shotgun (WGS) entry which is preliminary data.</text>
</comment>
<dbReference type="AlphaFoldDB" id="A0A836CAU4"/>
<gene>
    <name evidence="1" type="ORF">JKP88DRAFT_248157</name>
</gene>
<reference evidence="1" key="1">
    <citation type="submission" date="2021-02" db="EMBL/GenBank/DDBJ databases">
        <title>First Annotated Genome of the Yellow-green Alga Tribonema minus.</title>
        <authorList>
            <person name="Mahan K.M."/>
        </authorList>
    </citation>
    <scope>NUCLEOTIDE SEQUENCE</scope>
    <source>
        <strain evidence="1">UTEX B ZZ1240</strain>
    </source>
</reference>
<dbReference type="Proteomes" id="UP000664859">
    <property type="component" value="Unassembled WGS sequence"/>
</dbReference>
<accession>A0A836CAU4</accession>
<dbReference type="EMBL" id="JAFCMP010000516">
    <property type="protein sequence ID" value="KAG5178268.1"/>
    <property type="molecule type" value="Genomic_DNA"/>
</dbReference>
<evidence type="ECO:0000313" key="2">
    <source>
        <dbReference type="Proteomes" id="UP000664859"/>
    </source>
</evidence>
<keyword evidence="2" id="KW-1185">Reference proteome</keyword>
<proteinExistence type="predicted"/>
<evidence type="ECO:0000313" key="1">
    <source>
        <dbReference type="EMBL" id="KAG5178268.1"/>
    </source>
</evidence>
<sequence>MADRTDALCDNVHIRHLLMMVTTTFNRLQHPWLDGPPHGEGGTSTQQSNMPPHVAMELDNAERILSALHAACVSSSSRPDEHAEDRLQSKLDEVLRAISIMRASIGHPGIGGAGAHSQGQGRMCRQLSNTPVSTEDAHDARDPAPTQGIPAFSNAVLTSEPGRAVWQMLGRGYWLTVASSDAVFRMALDIRDGLPHEVTATAPFVQVRKSIMDRKLRTLLNKSPRAMFQVGRAQLSCDMIRDAMDAGLMVDGHALVGAAERGCEAALNQWSLSLLHYLPWLQQPWVLSAMALRAIGARERPEALQVLRWVFNAATPGAGSSRGAAAGAVRLSPVLLTALAFKCAQYDHIRTFHWLYTEGRRLAGQGMFPRISAADLNAFKEEVIVPFRAARTDELFFIQELATGTTATICTLMDSAIWSGQQEVVAALSKFDVAPELRSFTPYSAYIAAAFASPSLLQWLHSQPACPFPVLAATLGTVCRCNALPPGAGDDAISHSATEQLIWLRSIGAFQTLTRHHLQDVIGCAAARYAQDSVSARLIHQARIQWLQNEVGADWPRGGAVYIAQKDTTVDARGVVRMVSDLACAWGPWTSAECALVRGRSQQRSSVSPQSVQHWMQQLHALGCPCTCPRLGAEEV</sequence>
<name>A0A836CAU4_9STRA</name>
<protein>
    <submittedName>
        <fullName evidence="1">Uncharacterized protein</fullName>
    </submittedName>
</protein>
<organism evidence="1 2">
    <name type="scientific">Tribonema minus</name>
    <dbReference type="NCBI Taxonomy" id="303371"/>
    <lineage>
        <taxon>Eukaryota</taxon>
        <taxon>Sar</taxon>
        <taxon>Stramenopiles</taxon>
        <taxon>Ochrophyta</taxon>
        <taxon>PX clade</taxon>
        <taxon>Xanthophyceae</taxon>
        <taxon>Tribonematales</taxon>
        <taxon>Tribonemataceae</taxon>
        <taxon>Tribonema</taxon>
    </lineage>
</organism>